<gene>
    <name evidence="2" type="ORF">EVAR_86524_1</name>
</gene>
<proteinExistence type="predicted"/>
<dbReference type="EMBL" id="BGZK01000380">
    <property type="protein sequence ID" value="GBP40378.1"/>
    <property type="molecule type" value="Genomic_DNA"/>
</dbReference>
<accession>A0A4C1VMN9</accession>
<evidence type="ECO:0000313" key="2">
    <source>
        <dbReference type="EMBL" id="GBP40378.1"/>
    </source>
</evidence>
<reference evidence="2 3" key="1">
    <citation type="journal article" date="2019" name="Commun. Biol.">
        <title>The bagworm genome reveals a unique fibroin gene that provides high tensile strength.</title>
        <authorList>
            <person name="Kono N."/>
            <person name="Nakamura H."/>
            <person name="Ohtoshi R."/>
            <person name="Tomita M."/>
            <person name="Numata K."/>
            <person name="Arakawa K."/>
        </authorList>
    </citation>
    <scope>NUCLEOTIDE SEQUENCE [LARGE SCALE GENOMIC DNA]</scope>
</reference>
<feature type="compositionally biased region" description="Low complexity" evidence="1">
    <location>
        <begin position="89"/>
        <end position="98"/>
    </location>
</feature>
<feature type="compositionally biased region" description="Basic residues" evidence="1">
    <location>
        <begin position="45"/>
        <end position="55"/>
    </location>
</feature>
<sequence>MDEREFRWPTSPSTTPFLSIDPLSIRYPIPLREDSNVGGYSGSTARHRVSPARGPRHYLHNYRRAIKLRQLTGAGRDIAALLLTLGGRAADADAAPPTEGRRRTSRRRHRQDHSKYG</sequence>
<dbReference type="Proteomes" id="UP000299102">
    <property type="component" value="Unassembled WGS sequence"/>
</dbReference>
<evidence type="ECO:0000313" key="3">
    <source>
        <dbReference type="Proteomes" id="UP000299102"/>
    </source>
</evidence>
<keyword evidence="3" id="KW-1185">Reference proteome</keyword>
<name>A0A4C1VMN9_EUMVA</name>
<feature type="compositionally biased region" description="Basic residues" evidence="1">
    <location>
        <begin position="103"/>
        <end position="117"/>
    </location>
</feature>
<evidence type="ECO:0000256" key="1">
    <source>
        <dbReference type="SAM" id="MobiDB-lite"/>
    </source>
</evidence>
<protein>
    <submittedName>
        <fullName evidence="2">Uncharacterized protein</fullName>
    </submittedName>
</protein>
<feature type="region of interest" description="Disordered" evidence="1">
    <location>
        <begin position="89"/>
        <end position="117"/>
    </location>
</feature>
<comment type="caution">
    <text evidence="2">The sequence shown here is derived from an EMBL/GenBank/DDBJ whole genome shotgun (WGS) entry which is preliminary data.</text>
</comment>
<dbReference type="AlphaFoldDB" id="A0A4C1VMN9"/>
<organism evidence="2 3">
    <name type="scientific">Eumeta variegata</name>
    <name type="common">Bagworm moth</name>
    <name type="synonym">Eumeta japonica</name>
    <dbReference type="NCBI Taxonomy" id="151549"/>
    <lineage>
        <taxon>Eukaryota</taxon>
        <taxon>Metazoa</taxon>
        <taxon>Ecdysozoa</taxon>
        <taxon>Arthropoda</taxon>
        <taxon>Hexapoda</taxon>
        <taxon>Insecta</taxon>
        <taxon>Pterygota</taxon>
        <taxon>Neoptera</taxon>
        <taxon>Endopterygota</taxon>
        <taxon>Lepidoptera</taxon>
        <taxon>Glossata</taxon>
        <taxon>Ditrysia</taxon>
        <taxon>Tineoidea</taxon>
        <taxon>Psychidae</taxon>
        <taxon>Oiketicinae</taxon>
        <taxon>Eumeta</taxon>
    </lineage>
</organism>
<feature type="region of interest" description="Disordered" evidence="1">
    <location>
        <begin position="34"/>
        <end position="55"/>
    </location>
</feature>